<dbReference type="PANTHER" id="PTHR45902">
    <property type="entry name" value="LATROPHILIN RECEPTOR-LIKE PROTEIN A"/>
    <property type="match status" value="1"/>
</dbReference>
<evidence type="ECO:0000256" key="2">
    <source>
        <dbReference type="ARBA" id="ARBA00022692"/>
    </source>
</evidence>
<feature type="transmembrane region" description="Helical" evidence="5">
    <location>
        <begin position="130"/>
        <end position="152"/>
    </location>
</feature>
<dbReference type="GO" id="GO:0016020">
    <property type="term" value="C:membrane"/>
    <property type="evidence" value="ECO:0007669"/>
    <property type="project" value="UniProtKB-SubCell"/>
</dbReference>
<feature type="transmembrane region" description="Helical" evidence="5">
    <location>
        <begin position="251"/>
        <end position="272"/>
    </location>
</feature>
<reference evidence="7 8" key="1">
    <citation type="submission" date="2024-03" db="EMBL/GenBank/DDBJ databases">
        <title>Adaptation during the transition from Ophiocordyceps entomopathogen to insect associate is accompanied by gene loss and intensified selection.</title>
        <authorList>
            <person name="Ward C.M."/>
            <person name="Onetto C.A."/>
            <person name="Borneman A.R."/>
        </authorList>
    </citation>
    <scope>NUCLEOTIDE SEQUENCE [LARGE SCALE GENOMIC DNA]</scope>
    <source>
        <strain evidence="7">AWRI1</strain>
        <tissue evidence="7">Single Adult Female</tissue>
    </source>
</reference>
<evidence type="ECO:0000256" key="5">
    <source>
        <dbReference type="SAM" id="Phobius"/>
    </source>
</evidence>
<evidence type="ECO:0000256" key="3">
    <source>
        <dbReference type="ARBA" id="ARBA00022989"/>
    </source>
</evidence>
<comment type="subcellular location">
    <subcellularLocation>
        <location evidence="1">Membrane</location>
        <topology evidence="1">Multi-pass membrane protein</topology>
    </subcellularLocation>
</comment>
<gene>
    <name evidence="7" type="ORF">V9T40_014530</name>
</gene>
<dbReference type="GO" id="GO:0004930">
    <property type="term" value="F:G protein-coupled receptor activity"/>
    <property type="evidence" value="ECO:0007669"/>
    <property type="project" value="InterPro"/>
</dbReference>
<evidence type="ECO:0000313" key="8">
    <source>
        <dbReference type="Proteomes" id="UP001367676"/>
    </source>
</evidence>
<evidence type="ECO:0000313" key="7">
    <source>
        <dbReference type="EMBL" id="KAK7572058.1"/>
    </source>
</evidence>
<keyword evidence="2 5" id="KW-0812">Transmembrane</keyword>
<feature type="domain" description="G-protein coupled receptors family 2 profile 2" evidence="6">
    <location>
        <begin position="21"/>
        <end position="275"/>
    </location>
</feature>
<evidence type="ECO:0000259" key="6">
    <source>
        <dbReference type="PROSITE" id="PS50261"/>
    </source>
</evidence>
<comment type="caution">
    <text evidence="7">The sequence shown here is derived from an EMBL/GenBank/DDBJ whole genome shotgun (WGS) entry which is preliminary data.</text>
</comment>
<dbReference type="InterPro" id="IPR017981">
    <property type="entry name" value="GPCR_2-like_7TM"/>
</dbReference>
<dbReference type="Pfam" id="PF00002">
    <property type="entry name" value="7tm_2"/>
    <property type="match status" value="1"/>
</dbReference>
<feature type="transmembrane region" description="Helical" evidence="5">
    <location>
        <begin position="89"/>
        <end position="109"/>
    </location>
</feature>
<feature type="transmembrane region" description="Helical" evidence="5">
    <location>
        <begin position="20"/>
        <end position="45"/>
    </location>
</feature>
<protein>
    <recommendedName>
        <fullName evidence="6">G-protein coupled receptors family 2 profile 2 domain-containing protein</fullName>
    </recommendedName>
</protein>
<accession>A0AAN9T3D1</accession>
<feature type="transmembrane region" description="Helical" evidence="5">
    <location>
        <begin position="179"/>
        <end position="206"/>
    </location>
</feature>
<dbReference type="InterPro" id="IPR053231">
    <property type="entry name" value="GPCR_LN-TM7"/>
</dbReference>
<dbReference type="AlphaFoldDB" id="A0AAN9T3D1"/>
<keyword evidence="4 5" id="KW-0472">Membrane</keyword>
<dbReference type="EMBL" id="JBBCAQ010000038">
    <property type="protein sequence ID" value="KAK7572058.1"/>
    <property type="molecule type" value="Genomic_DNA"/>
</dbReference>
<name>A0AAN9T3D1_9HEMI</name>
<keyword evidence="3 5" id="KW-1133">Transmembrane helix</keyword>
<dbReference type="InterPro" id="IPR000832">
    <property type="entry name" value="GPCR_2_secretin-like"/>
</dbReference>
<dbReference type="GO" id="GO:0007166">
    <property type="term" value="P:cell surface receptor signaling pathway"/>
    <property type="evidence" value="ECO:0007669"/>
    <property type="project" value="InterPro"/>
</dbReference>
<feature type="transmembrane region" description="Helical" evidence="5">
    <location>
        <begin position="226"/>
        <end position="245"/>
    </location>
</feature>
<sequence>MGVSPILPASKNRTEILESVIVVATNTGLSVSIFLLCIHLIVFALVDDFRNLPGKNLASFCVALLLEYSSTLLSGVLNEGVGCYVNEIAAHYFIMSSAFWMLTMSYDVWQTLRSSTQELIVSSGRQRKKFLLYSLWSWLMPALLTLLVFFVLPQVFQNFDLGYQDFDRKTCKFMESDMVYVFVTTVFGSILLLNTFFFVCSVYYIFSTQSAIRSTKNTAFVTHFQLYGRLSLIMGVTWTAEFIIYYSDFDILSVTFKIINTFEGLFIVIAFTSRKEVLQYVKSLHVVRSLQNAPHFYHYMSVRRL</sequence>
<feature type="transmembrane region" description="Helical" evidence="5">
    <location>
        <begin position="57"/>
        <end position="77"/>
    </location>
</feature>
<evidence type="ECO:0000256" key="1">
    <source>
        <dbReference type="ARBA" id="ARBA00004141"/>
    </source>
</evidence>
<dbReference type="Gene3D" id="1.20.1070.10">
    <property type="entry name" value="Rhodopsin 7-helix transmembrane proteins"/>
    <property type="match status" value="1"/>
</dbReference>
<dbReference type="Proteomes" id="UP001367676">
    <property type="component" value="Unassembled WGS sequence"/>
</dbReference>
<evidence type="ECO:0000256" key="4">
    <source>
        <dbReference type="ARBA" id="ARBA00023136"/>
    </source>
</evidence>
<proteinExistence type="predicted"/>
<dbReference type="PROSITE" id="PS50261">
    <property type="entry name" value="G_PROTEIN_RECEP_F2_4"/>
    <property type="match status" value="1"/>
</dbReference>
<organism evidence="7 8">
    <name type="scientific">Parthenolecanium corni</name>
    <dbReference type="NCBI Taxonomy" id="536013"/>
    <lineage>
        <taxon>Eukaryota</taxon>
        <taxon>Metazoa</taxon>
        <taxon>Ecdysozoa</taxon>
        <taxon>Arthropoda</taxon>
        <taxon>Hexapoda</taxon>
        <taxon>Insecta</taxon>
        <taxon>Pterygota</taxon>
        <taxon>Neoptera</taxon>
        <taxon>Paraneoptera</taxon>
        <taxon>Hemiptera</taxon>
        <taxon>Sternorrhyncha</taxon>
        <taxon>Coccoidea</taxon>
        <taxon>Coccidae</taxon>
        <taxon>Parthenolecanium</taxon>
    </lineage>
</organism>
<keyword evidence="8" id="KW-1185">Reference proteome</keyword>
<dbReference type="PANTHER" id="PTHR45902:SF5">
    <property type="entry name" value="G-PROTEIN COUPLED RECEPTORS FAMILY 2 PROFILE 2 DOMAIN-CONTAINING PROTEIN"/>
    <property type="match status" value="1"/>
</dbReference>